<dbReference type="PANTHER" id="PTHR19446">
    <property type="entry name" value="REVERSE TRANSCRIPTASES"/>
    <property type="match status" value="1"/>
</dbReference>
<gene>
    <name evidence="3" type="ORF">ElyMa_002421100</name>
</gene>
<reference evidence="3 4" key="1">
    <citation type="journal article" date="2021" name="Elife">
        <title>Chloroplast acquisition without the gene transfer in kleptoplastic sea slugs, Plakobranchus ocellatus.</title>
        <authorList>
            <person name="Maeda T."/>
            <person name="Takahashi S."/>
            <person name="Yoshida T."/>
            <person name="Shimamura S."/>
            <person name="Takaki Y."/>
            <person name="Nagai Y."/>
            <person name="Toyoda A."/>
            <person name="Suzuki Y."/>
            <person name="Arimoto A."/>
            <person name="Ishii H."/>
            <person name="Satoh N."/>
            <person name="Nishiyama T."/>
            <person name="Hasebe M."/>
            <person name="Maruyama T."/>
            <person name="Minagawa J."/>
            <person name="Obokata J."/>
            <person name="Shigenobu S."/>
        </authorList>
    </citation>
    <scope>NUCLEOTIDE SEQUENCE [LARGE SCALE GENOMIC DNA]</scope>
</reference>
<keyword evidence="2" id="KW-0472">Membrane</keyword>
<feature type="region of interest" description="Disordered" evidence="1">
    <location>
        <begin position="121"/>
        <end position="157"/>
    </location>
</feature>
<dbReference type="Proteomes" id="UP000762676">
    <property type="component" value="Unassembled WGS sequence"/>
</dbReference>
<dbReference type="AlphaFoldDB" id="A0AAV4GH23"/>
<dbReference type="EMBL" id="BMAT01004959">
    <property type="protein sequence ID" value="GFR84596.1"/>
    <property type="molecule type" value="Genomic_DNA"/>
</dbReference>
<keyword evidence="2" id="KW-1133">Transmembrane helix</keyword>
<keyword evidence="2" id="KW-0812">Transmembrane</keyword>
<organism evidence="3 4">
    <name type="scientific">Elysia marginata</name>
    <dbReference type="NCBI Taxonomy" id="1093978"/>
    <lineage>
        <taxon>Eukaryota</taxon>
        <taxon>Metazoa</taxon>
        <taxon>Spiralia</taxon>
        <taxon>Lophotrochozoa</taxon>
        <taxon>Mollusca</taxon>
        <taxon>Gastropoda</taxon>
        <taxon>Heterobranchia</taxon>
        <taxon>Euthyneura</taxon>
        <taxon>Panpulmonata</taxon>
        <taxon>Sacoglossa</taxon>
        <taxon>Placobranchoidea</taxon>
        <taxon>Plakobranchidae</taxon>
        <taxon>Elysia</taxon>
    </lineage>
</organism>
<protein>
    <recommendedName>
        <fullName evidence="5">Reverse transcriptase domain-containing protein</fullName>
    </recommendedName>
</protein>
<feature type="transmembrane region" description="Helical" evidence="2">
    <location>
        <begin position="161"/>
        <end position="181"/>
    </location>
</feature>
<proteinExistence type="predicted"/>
<comment type="caution">
    <text evidence="3">The sequence shown here is derived from an EMBL/GenBank/DDBJ whole genome shotgun (WGS) entry which is preliminary data.</text>
</comment>
<accession>A0AAV4GH23</accession>
<evidence type="ECO:0000313" key="3">
    <source>
        <dbReference type="EMBL" id="GFR84596.1"/>
    </source>
</evidence>
<evidence type="ECO:0008006" key="5">
    <source>
        <dbReference type="Google" id="ProtNLM"/>
    </source>
</evidence>
<evidence type="ECO:0000313" key="4">
    <source>
        <dbReference type="Proteomes" id="UP000762676"/>
    </source>
</evidence>
<keyword evidence="4" id="KW-1185">Reference proteome</keyword>
<name>A0AAV4GH23_9GAST</name>
<sequence length="200" mass="22889">MIRRLTQLCQVIWREENVPQQFKDASVVHTYKRKGKRQSATTTDISVLRIAGKILARSLLNRLLQHLKKGNLESQCGFRAEFGTSEMIFAVRQLKEKKPGAILLSRHDLCRSDKCLRHGQHRRPHQGHCVSSPVPQWHDGEDAGRRRRGGRLQSNKRREQGFVLAPTLFSMMFTAMLTGVFRQVIMKSHSGTRWAASCST</sequence>
<evidence type="ECO:0000256" key="1">
    <source>
        <dbReference type="SAM" id="MobiDB-lite"/>
    </source>
</evidence>
<evidence type="ECO:0000256" key="2">
    <source>
        <dbReference type="SAM" id="Phobius"/>
    </source>
</evidence>